<organism evidence="2 3">
    <name type="scientific">Pseudotevenvirus RB43</name>
    <dbReference type="NCBI Taxonomy" id="115991"/>
    <lineage>
        <taxon>Viruses</taxon>
        <taxon>Duplodnaviria</taxon>
        <taxon>Heunggongvirae</taxon>
        <taxon>Uroviricota</taxon>
        <taxon>Caudoviricetes</taxon>
        <taxon>Pantevenvirales</taxon>
        <taxon>Straboviridae</taxon>
        <taxon>Pseudotevenvirus</taxon>
    </lineage>
</organism>
<dbReference type="EMBL" id="HE858210">
    <property type="protein sequence ID" value="CCK74115.1"/>
    <property type="molecule type" value="Genomic_DNA"/>
</dbReference>
<dbReference type="KEGG" id="vg:3416234"/>
<evidence type="ECO:0000313" key="1">
    <source>
        <dbReference type="EMBL" id="CCK74115.1"/>
    </source>
</evidence>
<sequence length="237" mass="27302">MELLAGKTYGLTVSPEVFAEKTWKTGIAAIIRNKGYILIDRTSIGEFEDKAFVLDGEFEYEIPQSEWKWFKEVSPEDGEFVEKEPEVKSDTKEMNGSIAQDITKLDIPNYTFKADGVGTFEIKPYNPYKNLDIQIAFGKSLEEIRVVPDPCDKSGEYLRFALQHLFNGGSIYYIDMEKSIDMQEEKIAELFNLHNRLEAVENIEKLLGKEKARILEDLKPYGKKNESRNLRNSRKHS</sequence>
<dbReference type="Proteomes" id="UP000211060">
    <property type="component" value="Segment"/>
</dbReference>
<dbReference type="GeneID" id="3416234"/>
<reference evidence="3 4" key="2">
    <citation type="journal article" date="2012" name="PLoS Genet.">
        <title>A Bacteriophage-Encoded J-Domain Protein Interacts with the DnaK/Hsp70 Chaperone and Stabilizes the Heat-Shock Factor ?(32) of Escherichia coli.</title>
        <authorList>
            <person name="Perrody E."/>
            <person name="Cirinesi A.M."/>
            <person name="Desplats C."/>
            <person name="Keppel F."/>
            <person name="Schwager F."/>
            <person name="Tranier S."/>
            <person name="Georgopoulos C."/>
            <person name="Genevaux P."/>
        </authorList>
    </citation>
    <scope>NUCLEOTIDE SEQUENCE [LARGE SCALE GENOMIC DNA]</scope>
    <source>
        <strain evidence="2">RB43-GVA</strain>
    </source>
</reference>
<accession>K0NZX7</accession>
<dbReference type="EMBL" id="HE981739">
    <property type="protein sequence ID" value="CCL97732.1"/>
    <property type="molecule type" value="Genomic_DNA"/>
</dbReference>
<proteinExistence type="predicted"/>
<reference evidence="1" key="1">
    <citation type="thesis" date="2012" institute="CNRS">
        <title>Hsp70 in life cycle of bacteriophages.</title>
        <authorList>
            <person name="Perrody E.P."/>
        </authorList>
    </citation>
    <scope>NUCLEOTIDE SEQUENCE</scope>
    <source>
        <strain evidence="1">RB43-GVA</strain>
    </source>
</reference>
<dbReference type="Proteomes" id="UP000001467">
    <property type="component" value="Segment"/>
</dbReference>
<evidence type="ECO:0000313" key="2">
    <source>
        <dbReference type="EMBL" id="CCL97732.1"/>
    </source>
</evidence>
<name>K0NZX7_9CAUD</name>
<dbReference type="OrthoDB" id="13231at10239"/>
<evidence type="ECO:0000313" key="4">
    <source>
        <dbReference type="Proteomes" id="UP000211060"/>
    </source>
</evidence>
<protein>
    <submittedName>
        <fullName evidence="2">Uncharacterized protein</fullName>
    </submittedName>
</protein>
<evidence type="ECO:0000313" key="3">
    <source>
        <dbReference type="Proteomes" id="UP000001467"/>
    </source>
</evidence>
<dbReference type="RefSeq" id="YP_239250.1">
    <property type="nucleotide sequence ID" value="NC_007023.1"/>
</dbReference>